<feature type="transmembrane region" description="Helical" evidence="4">
    <location>
        <begin position="468"/>
        <end position="489"/>
    </location>
</feature>
<dbReference type="GO" id="GO:0043161">
    <property type="term" value="P:proteasome-mediated ubiquitin-dependent protein catabolic process"/>
    <property type="evidence" value="ECO:0007669"/>
    <property type="project" value="TreeGrafter"/>
</dbReference>
<feature type="compositionally biased region" description="Polar residues" evidence="3">
    <location>
        <begin position="586"/>
        <end position="598"/>
    </location>
</feature>
<feature type="region of interest" description="Disordered" evidence="3">
    <location>
        <begin position="1"/>
        <end position="42"/>
    </location>
</feature>
<keyword evidence="1" id="KW-0853">WD repeat</keyword>
<dbReference type="PANTHER" id="PTHR22838:SF0">
    <property type="entry name" value="WD REPEAT-CONTAINING PROTEIN 26"/>
    <property type="match status" value="1"/>
</dbReference>
<feature type="transmembrane region" description="Helical" evidence="4">
    <location>
        <begin position="411"/>
        <end position="436"/>
    </location>
</feature>
<feature type="transmembrane region" description="Helical" evidence="4">
    <location>
        <begin position="294"/>
        <end position="319"/>
    </location>
</feature>
<dbReference type="SUPFAM" id="SSF50978">
    <property type="entry name" value="WD40 repeat-like"/>
    <property type="match status" value="1"/>
</dbReference>
<keyword evidence="2" id="KW-0677">Repeat</keyword>
<dbReference type="Proteomes" id="UP000054144">
    <property type="component" value="Unassembled WGS sequence"/>
</dbReference>
<dbReference type="Pfam" id="PF00400">
    <property type="entry name" value="WD40"/>
    <property type="match status" value="3"/>
</dbReference>
<feature type="region of interest" description="Disordered" evidence="3">
    <location>
        <begin position="636"/>
        <end position="672"/>
    </location>
</feature>
<dbReference type="PANTHER" id="PTHR22838">
    <property type="entry name" value="WD REPEAT PROTEIN 26-RELATED"/>
    <property type="match status" value="1"/>
</dbReference>
<feature type="transmembrane region" description="Helical" evidence="4">
    <location>
        <begin position="339"/>
        <end position="360"/>
    </location>
</feature>
<protein>
    <submittedName>
        <fullName evidence="5">Uncharacterized protein</fullName>
    </submittedName>
</protein>
<reference evidence="5 6" key="1">
    <citation type="journal article" date="2015" name="Fungal Genet. Biol.">
        <title>Evolution of novel wood decay mechanisms in Agaricales revealed by the genome sequences of Fistulina hepatica and Cylindrobasidium torrendii.</title>
        <authorList>
            <person name="Floudas D."/>
            <person name="Held B.W."/>
            <person name="Riley R."/>
            <person name="Nagy L.G."/>
            <person name="Koehler G."/>
            <person name="Ransdell A.S."/>
            <person name="Younus H."/>
            <person name="Chow J."/>
            <person name="Chiniquy J."/>
            <person name="Lipzen A."/>
            <person name="Tritt A."/>
            <person name="Sun H."/>
            <person name="Haridas S."/>
            <person name="LaButti K."/>
            <person name="Ohm R.A."/>
            <person name="Kues U."/>
            <person name="Blanchette R.A."/>
            <person name="Grigoriev I.V."/>
            <person name="Minto R.E."/>
            <person name="Hibbett D.S."/>
        </authorList>
    </citation>
    <scope>NUCLEOTIDE SEQUENCE [LARGE SCALE GENOMIC DNA]</scope>
    <source>
        <strain evidence="5 6">ATCC 64428</strain>
    </source>
</reference>
<feature type="transmembrane region" description="Helical" evidence="4">
    <location>
        <begin position="385"/>
        <end position="405"/>
    </location>
</feature>
<keyword evidence="4" id="KW-1133">Transmembrane helix</keyword>
<feature type="region of interest" description="Disordered" evidence="3">
    <location>
        <begin position="548"/>
        <end position="598"/>
    </location>
</feature>
<dbReference type="Gene3D" id="2.130.10.10">
    <property type="entry name" value="YVTN repeat-like/Quinoprotein amine dehydrogenase"/>
    <property type="match status" value="2"/>
</dbReference>
<dbReference type="AlphaFoldDB" id="A0A0D7A952"/>
<evidence type="ECO:0000256" key="2">
    <source>
        <dbReference type="ARBA" id="ARBA00022737"/>
    </source>
</evidence>
<feature type="compositionally biased region" description="Polar residues" evidence="3">
    <location>
        <begin position="636"/>
        <end position="662"/>
    </location>
</feature>
<evidence type="ECO:0000313" key="5">
    <source>
        <dbReference type="EMBL" id="KIY47537.1"/>
    </source>
</evidence>
<accession>A0A0D7A952</accession>
<feature type="region of interest" description="Disordered" evidence="3">
    <location>
        <begin position="999"/>
        <end position="1051"/>
    </location>
</feature>
<dbReference type="InterPro" id="IPR015943">
    <property type="entry name" value="WD40/YVTN_repeat-like_dom_sf"/>
</dbReference>
<keyword evidence="4" id="KW-0812">Transmembrane</keyword>
<evidence type="ECO:0000256" key="4">
    <source>
        <dbReference type="SAM" id="Phobius"/>
    </source>
</evidence>
<sequence length="1074" mass="117847">MAARDSGKTTITPTRSFDGGRNSFAQADGPKTTFPHAKPARKASTRDTIIHLVDMLLREKGISAVTAEEQTEVGDDGDVREQAKVRVCSTQLRDFAHASRGIGSSVAILSSAFHLRGRLAQILFLFHENAADLFPSSIRSNAIQHALVPPNTPAIGTDDKDQRRRYKKHAKKNLTNITRPKVDTDLDLEAFPEQFLLFAEDVVTFLHSLNEFPEFYDETVNDNILSFEADLKYWASCLEVYHGQFKYPAVQSYVHDLASEMGVHLDSMTVSLNMFLDVGVPTIRFAQKHGADNLLNLSTVATFFSAVTATTMQFSYNLVPGADDVDPTNYSVADGVNCFWFASLVFSIAAAVNSLLGLTWKQAMYRSPGHRVPWWVLIWIKRSPLVFLVMSVACFSIGLCLFAYASNQAAITATLTTVLTIITSFGLAAVSMWFIFERFIYLRHRGRKWLSDELDDYWKAIEDALVQFGYVLARVPGIATLGCIIVAAWSSCVWTCRLATSSLMRLSSRSVTSLRRLGHWSASDLEEKNPSEDDLEAGRLPMTVQDTQVAASSDGPRPSSATLVTRATRPSDASAKSPTHAFVRSSVDTGPLSPSTVAPSVVSDIEAAPTTSRGPETPSRGKQLWRNAIKTVTMSSRMSSAFGSPTRSPVSASRQRSASTVVQHVRGSSGPLETTKISRSRVATLSQKLRILEPTQDLTVHFGLVRHLQFSPDGKWLSTSSWDRTSIIFRVGHPLSSHRVLAHTKGFVYQVAWSPKGDLLLTRMLRAIKIWTVETGVCKKTIERGDHDVESVAWLPDGTAFLSVEGCDDLKGNILEVYGIERVKIHDVSVTPDAKRFVGVGPLLRSPTGLVPSRSRAEKQLIVYNMETKQLENQTPVLNDVRDITLARNTQHGLLALVSYENKVCPSSLSHTYMPKTPVSFAGPSYFGGKNDELVLCAGKAGDIHIWDRESGALLHHVRGQQIGGDLTCIAWNNAAEDPFMFATGSHDGGVRIWTSPERPNIAINDSDGIPGGLASPQEPSSAPLSREPSRTRYDVTAGAREGSLDIPRVQHGFRDRAISFARQTPSPQSGGSQ</sequence>
<evidence type="ECO:0000256" key="3">
    <source>
        <dbReference type="SAM" id="MobiDB-lite"/>
    </source>
</evidence>
<gene>
    <name evidence="5" type="ORF">FISHEDRAFT_66082</name>
</gene>
<dbReference type="EMBL" id="KN881933">
    <property type="protein sequence ID" value="KIY47537.1"/>
    <property type="molecule type" value="Genomic_DNA"/>
</dbReference>
<dbReference type="InterPro" id="IPR001680">
    <property type="entry name" value="WD40_rpt"/>
</dbReference>
<keyword evidence="4" id="KW-0472">Membrane</keyword>
<evidence type="ECO:0000313" key="6">
    <source>
        <dbReference type="Proteomes" id="UP000054144"/>
    </source>
</evidence>
<proteinExistence type="predicted"/>
<organism evidence="5 6">
    <name type="scientific">Fistulina hepatica ATCC 64428</name>
    <dbReference type="NCBI Taxonomy" id="1128425"/>
    <lineage>
        <taxon>Eukaryota</taxon>
        <taxon>Fungi</taxon>
        <taxon>Dikarya</taxon>
        <taxon>Basidiomycota</taxon>
        <taxon>Agaricomycotina</taxon>
        <taxon>Agaricomycetes</taxon>
        <taxon>Agaricomycetidae</taxon>
        <taxon>Agaricales</taxon>
        <taxon>Fistulinaceae</taxon>
        <taxon>Fistulina</taxon>
    </lineage>
</organism>
<name>A0A0D7A952_9AGAR</name>
<dbReference type="InterPro" id="IPR051350">
    <property type="entry name" value="WD_repeat-ST_regulator"/>
</dbReference>
<dbReference type="GO" id="GO:0034657">
    <property type="term" value="C:GID complex"/>
    <property type="evidence" value="ECO:0007669"/>
    <property type="project" value="TreeGrafter"/>
</dbReference>
<evidence type="ECO:0000256" key="1">
    <source>
        <dbReference type="ARBA" id="ARBA00022574"/>
    </source>
</evidence>
<dbReference type="InterPro" id="IPR036322">
    <property type="entry name" value="WD40_repeat_dom_sf"/>
</dbReference>
<dbReference type="OrthoDB" id="972532at2759"/>
<keyword evidence="6" id="KW-1185">Reference proteome</keyword>
<dbReference type="SMART" id="SM00320">
    <property type="entry name" value="WD40"/>
    <property type="match status" value="5"/>
</dbReference>